<protein>
    <submittedName>
        <fullName evidence="2">Uncharacterized protein</fullName>
    </submittedName>
</protein>
<evidence type="ECO:0000256" key="1">
    <source>
        <dbReference type="SAM" id="MobiDB-lite"/>
    </source>
</evidence>
<reference evidence="2" key="1">
    <citation type="submission" date="2020-02" db="EMBL/GenBank/DDBJ databases">
        <authorList>
            <person name="Meier V. D."/>
        </authorList>
    </citation>
    <scope>NUCLEOTIDE SEQUENCE</scope>
    <source>
        <strain evidence="2">AVDCRST_MAG93</strain>
    </source>
</reference>
<sequence length="132" mass="13986">MRVPTTALAEALGERERPPFGAARTIVLRAASHSGEVTAVVVNEFGPEVIGRDLAVSVSLVTDGRDVEPFIVRRTLPGGPAAVATSAAIHAARQRLAVDRSTRDTLAARVRAAGDQRRRRSDQMASRSAAYG</sequence>
<dbReference type="EMBL" id="CADCTR010002457">
    <property type="protein sequence ID" value="CAA9354262.1"/>
    <property type="molecule type" value="Genomic_DNA"/>
</dbReference>
<organism evidence="2">
    <name type="scientific">uncultured Chloroflexia bacterium</name>
    <dbReference type="NCBI Taxonomy" id="1672391"/>
    <lineage>
        <taxon>Bacteria</taxon>
        <taxon>Bacillati</taxon>
        <taxon>Chloroflexota</taxon>
        <taxon>Chloroflexia</taxon>
        <taxon>environmental samples</taxon>
    </lineage>
</organism>
<evidence type="ECO:0000313" key="2">
    <source>
        <dbReference type="EMBL" id="CAA9354262.1"/>
    </source>
</evidence>
<name>A0A6J4M9V9_9CHLR</name>
<feature type="region of interest" description="Disordered" evidence="1">
    <location>
        <begin position="110"/>
        <end position="132"/>
    </location>
</feature>
<accession>A0A6J4M9V9</accession>
<dbReference type="AlphaFoldDB" id="A0A6J4M9V9"/>
<gene>
    <name evidence="2" type="ORF">AVDCRST_MAG93-7277</name>
</gene>
<proteinExistence type="predicted"/>